<organism evidence="1 2">
    <name type="scientific">Cyphomyrmex costatus</name>
    <dbReference type="NCBI Taxonomy" id="456900"/>
    <lineage>
        <taxon>Eukaryota</taxon>
        <taxon>Metazoa</taxon>
        <taxon>Ecdysozoa</taxon>
        <taxon>Arthropoda</taxon>
        <taxon>Hexapoda</taxon>
        <taxon>Insecta</taxon>
        <taxon>Pterygota</taxon>
        <taxon>Neoptera</taxon>
        <taxon>Endopterygota</taxon>
        <taxon>Hymenoptera</taxon>
        <taxon>Apocrita</taxon>
        <taxon>Aculeata</taxon>
        <taxon>Formicoidea</taxon>
        <taxon>Formicidae</taxon>
        <taxon>Myrmicinae</taxon>
        <taxon>Cyphomyrmex</taxon>
    </lineage>
</organism>
<gene>
    <name evidence="1" type="ORF">ALC62_13705</name>
</gene>
<accession>A0A195C4Q3</accession>
<feature type="non-terminal residue" evidence="1">
    <location>
        <position position="1"/>
    </location>
</feature>
<sequence>IKTRELDSIEPRCNKCLDFSFVRGMFRISAARSHFRSVWPRSRLTR</sequence>
<dbReference type="AlphaFoldDB" id="A0A195C4Q3"/>
<dbReference type="Proteomes" id="UP000078542">
    <property type="component" value="Unassembled WGS sequence"/>
</dbReference>
<dbReference type="EMBL" id="KQ978287">
    <property type="protein sequence ID" value="KYM95590.1"/>
    <property type="molecule type" value="Genomic_DNA"/>
</dbReference>
<evidence type="ECO:0000313" key="1">
    <source>
        <dbReference type="EMBL" id="KYM95590.1"/>
    </source>
</evidence>
<proteinExistence type="predicted"/>
<name>A0A195C4Q3_9HYME</name>
<protein>
    <submittedName>
        <fullName evidence="1">Uncharacterized protein</fullName>
    </submittedName>
</protein>
<reference evidence="1 2" key="1">
    <citation type="submission" date="2016-03" db="EMBL/GenBank/DDBJ databases">
        <title>Cyphomyrmex costatus WGS genome.</title>
        <authorList>
            <person name="Nygaard S."/>
            <person name="Hu H."/>
            <person name="Boomsma J."/>
            <person name="Zhang G."/>
        </authorList>
    </citation>
    <scope>NUCLEOTIDE SEQUENCE [LARGE SCALE GENOMIC DNA]</scope>
    <source>
        <strain evidence="1">MS0001</strain>
        <tissue evidence="1">Whole body</tissue>
    </source>
</reference>
<keyword evidence="2" id="KW-1185">Reference proteome</keyword>
<evidence type="ECO:0000313" key="2">
    <source>
        <dbReference type="Proteomes" id="UP000078542"/>
    </source>
</evidence>